<accession>A0A7J6W7K6</accession>
<proteinExistence type="predicted"/>
<sequence length="256" mass="28561">MQQGVQINGVKSWGDIEEDEGTYKLAMNMQVTVEKEQHHHGKSLPITCPETCNGACPSSQEDETNLDQVRVSSELGNYGIHSPKHFNSNNENLAALLQTTLASNEIQRDAYTEQPKQGRAAVWLQKKETPEQKGNGKEQSHIEKQTGMAEEMERTEAELVHKTREDIGTAGSRSMVPHGQPVRDGGTQDEGWETPKRKHTCRARVDKQSGSDNLENNVWARHGKDLQNNSPTNDLRQNINKCPKEVELGRGHGPPI</sequence>
<keyword evidence="3" id="KW-1185">Reference proteome</keyword>
<feature type="region of interest" description="Disordered" evidence="1">
    <location>
        <begin position="167"/>
        <end position="256"/>
    </location>
</feature>
<dbReference type="AlphaFoldDB" id="A0A7J6W7K6"/>
<organism evidence="2 3">
    <name type="scientific">Thalictrum thalictroides</name>
    <name type="common">Rue-anemone</name>
    <name type="synonym">Anemone thalictroides</name>
    <dbReference type="NCBI Taxonomy" id="46969"/>
    <lineage>
        <taxon>Eukaryota</taxon>
        <taxon>Viridiplantae</taxon>
        <taxon>Streptophyta</taxon>
        <taxon>Embryophyta</taxon>
        <taxon>Tracheophyta</taxon>
        <taxon>Spermatophyta</taxon>
        <taxon>Magnoliopsida</taxon>
        <taxon>Ranunculales</taxon>
        <taxon>Ranunculaceae</taxon>
        <taxon>Thalictroideae</taxon>
        <taxon>Thalictrum</taxon>
    </lineage>
</organism>
<feature type="region of interest" description="Disordered" evidence="1">
    <location>
        <begin position="127"/>
        <end position="150"/>
    </location>
</feature>
<name>A0A7J6W7K6_THATH</name>
<evidence type="ECO:0000313" key="3">
    <source>
        <dbReference type="Proteomes" id="UP000554482"/>
    </source>
</evidence>
<dbReference type="Proteomes" id="UP000554482">
    <property type="component" value="Unassembled WGS sequence"/>
</dbReference>
<evidence type="ECO:0000256" key="1">
    <source>
        <dbReference type="SAM" id="MobiDB-lite"/>
    </source>
</evidence>
<evidence type="ECO:0000313" key="2">
    <source>
        <dbReference type="EMBL" id="KAF5192897.1"/>
    </source>
</evidence>
<feature type="compositionally biased region" description="Basic and acidic residues" evidence="1">
    <location>
        <begin position="127"/>
        <end position="144"/>
    </location>
</feature>
<gene>
    <name evidence="2" type="ORF">FRX31_017517</name>
</gene>
<comment type="caution">
    <text evidence="2">The sequence shown here is derived from an EMBL/GenBank/DDBJ whole genome shotgun (WGS) entry which is preliminary data.</text>
</comment>
<feature type="compositionally biased region" description="Polar residues" evidence="1">
    <location>
        <begin position="226"/>
        <end position="240"/>
    </location>
</feature>
<dbReference type="EMBL" id="JABWDY010020775">
    <property type="protein sequence ID" value="KAF5192897.1"/>
    <property type="molecule type" value="Genomic_DNA"/>
</dbReference>
<protein>
    <submittedName>
        <fullName evidence="2">Uncharacterized protein</fullName>
    </submittedName>
</protein>
<reference evidence="2 3" key="1">
    <citation type="submission" date="2020-06" db="EMBL/GenBank/DDBJ databases">
        <title>Transcriptomic and genomic resources for Thalictrum thalictroides and T. hernandezii: Facilitating candidate gene discovery in an emerging model plant lineage.</title>
        <authorList>
            <person name="Arias T."/>
            <person name="Riano-Pachon D.M."/>
            <person name="Di Stilio V.S."/>
        </authorList>
    </citation>
    <scope>NUCLEOTIDE SEQUENCE [LARGE SCALE GENOMIC DNA]</scope>
    <source>
        <strain evidence="3">cv. WT478/WT964</strain>
        <tissue evidence="2">Leaves</tissue>
    </source>
</reference>